<dbReference type="Proteomes" id="UP001596028">
    <property type="component" value="Unassembled WGS sequence"/>
</dbReference>
<dbReference type="EMBL" id="JBHSEP010000035">
    <property type="protein sequence ID" value="MFC4601965.1"/>
    <property type="molecule type" value="Genomic_DNA"/>
</dbReference>
<name>A0ABV9FIY7_9BACL</name>
<protein>
    <submittedName>
        <fullName evidence="1">Uncharacterized protein</fullName>
    </submittedName>
</protein>
<accession>A0ABV9FIY7</accession>
<keyword evidence="2" id="KW-1185">Reference proteome</keyword>
<organism evidence="1 2">
    <name type="scientific">Cohnella hongkongensis</name>
    <dbReference type="NCBI Taxonomy" id="178337"/>
    <lineage>
        <taxon>Bacteria</taxon>
        <taxon>Bacillati</taxon>
        <taxon>Bacillota</taxon>
        <taxon>Bacilli</taxon>
        <taxon>Bacillales</taxon>
        <taxon>Paenibacillaceae</taxon>
        <taxon>Cohnella</taxon>
    </lineage>
</organism>
<evidence type="ECO:0000313" key="2">
    <source>
        <dbReference type="Proteomes" id="UP001596028"/>
    </source>
</evidence>
<comment type="caution">
    <text evidence="1">The sequence shown here is derived from an EMBL/GenBank/DDBJ whole genome shotgun (WGS) entry which is preliminary data.</text>
</comment>
<dbReference type="RefSeq" id="WP_378102790.1">
    <property type="nucleotide sequence ID" value="NZ_JBHSEP010000035.1"/>
</dbReference>
<proteinExistence type="predicted"/>
<evidence type="ECO:0000313" key="1">
    <source>
        <dbReference type="EMBL" id="MFC4601965.1"/>
    </source>
</evidence>
<reference evidence="2" key="1">
    <citation type="journal article" date="2019" name="Int. J. Syst. Evol. Microbiol.">
        <title>The Global Catalogue of Microorganisms (GCM) 10K type strain sequencing project: providing services to taxonomists for standard genome sequencing and annotation.</title>
        <authorList>
            <consortium name="The Broad Institute Genomics Platform"/>
            <consortium name="The Broad Institute Genome Sequencing Center for Infectious Disease"/>
            <person name="Wu L."/>
            <person name="Ma J."/>
        </authorList>
    </citation>
    <scope>NUCLEOTIDE SEQUENCE [LARGE SCALE GENOMIC DNA]</scope>
    <source>
        <strain evidence="2">CCUG 49571</strain>
    </source>
</reference>
<sequence>MYRGEILEVYNVKSYGRDKLEPNRVAFDLEEKDSPLKGRKISYPTANPCTIVDPNDLVFV</sequence>
<gene>
    <name evidence="1" type="ORF">ACFO3S_27260</name>
</gene>